<proteinExistence type="predicted"/>
<evidence type="ECO:0000313" key="2">
    <source>
        <dbReference type="Proteomes" id="UP000061432"/>
    </source>
</evidence>
<organism evidence="1 2">
    <name type="scientific">Methylobacterium aquaticum</name>
    <dbReference type="NCBI Taxonomy" id="270351"/>
    <lineage>
        <taxon>Bacteria</taxon>
        <taxon>Pseudomonadati</taxon>
        <taxon>Pseudomonadota</taxon>
        <taxon>Alphaproteobacteria</taxon>
        <taxon>Hyphomicrobiales</taxon>
        <taxon>Methylobacteriaceae</taxon>
        <taxon>Methylobacterium</taxon>
    </lineage>
</organism>
<geneLocation type="plasmid" evidence="2">
    <name>pMaq22A_4p DNA</name>
</geneLocation>
<dbReference type="RefSeq" id="WP_060851451.1">
    <property type="nucleotide sequence ID" value="NZ_AP014708.1"/>
</dbReference>
<dbReference type="AlphaFoldDB" id="A0A0C6FQ38"/>
<dbReference type="OrthoDB" id="9767864at2"/>
<dbReference type="KEGG" id="maqu:Maq22A_4p60325"/>
<sequence length="427" mass="44811">MTAPVFGLSTSYPADDTVAVNGADFSKVGYVTTSEDADPAVFPPNEPVRFTSTDPAYLAKAGTGYLADALAGLNAQLNGKGADVVAVRVPEGTGASANAKLEATFANIIGAAGAQTGLYAMRAAGDYVKAVPRLVSTPGYTAQQLDGMSVANPIVAALPEHLEAMLAVSVVDVAPGSREAAIAARETMSSKRLIPMGVAARVYQTINGASTLVTMPMSPRILGLFVRQDNNNEGKPFDTIANLPVYGLAETSRPIGFSLTDGATEGQTLLAADVSVVVRGETANIDAIADGGFVFIGTESAETSAAWTQFHQVRGNDYLDVKSRKITRQFLGRRITPRVAESWLKSVGFMLDDHVNAVDILGYQLVFPRGLNSEEQVSLGHLSIQSYIEQAPAFVLATNEVRRYRPALTALVSAIVARAGTQGAVVS</sequence>
<keyword evidence="1" id="KW-0614">Plasmid</keyword>
<dbReference type="Proteomes" id="UP000061432">
    <property type="component" value="Plasmid pMaq22A_4p"/>
</dbReference>
<evidence type="ECO:0000313" key="1">
    <source>
        <dbReference type="EMBL" id="BAQ50413.1"/>
    </source>
</evidence>
<dbReference type="EMBL" id="AP014708">
    <property type="protein sequence ID" value="BAQ50413.1"/>
    <property type="molecule type" value="Genomic_DNA"/>
</dbReference>
<accession>A0A0C6FQ38</accession>
<protein>
    <submittedName>
        <fullName evidence="1">Phage tail sheath protein FI</fullName>
    </submittedName>
</protein>
<reference evidence="2" key="2">
    <citation type="submission" date="2015-01" db="EMBL/GenBank/DDBJ databases">
        <title>Complete genome sequence of Methylobacterium aquaticum strain 22A.</title>
        <authorList>
            <person name="Tani A."/>
            <person name="Ogura Y."/>
            <person name="Hayashi T."/>
        </authorList>
    </citation>
    <scope>NUCLEOTIDE SEQUENCE [LARGE SCALE GENOMIC DNA]</scope>
    <source>
        <strain evidence="2">MA-22A</strain>
        <plasmid evidence="2">Plasmid pMaq22A_4p DNA</plasmid>
    </source>
</reference>
<gene>
    <name evidence="1" type="ORF">Maq22A_4p60325</name>
</gene>
<dbReference type="PATRIC" id="fig|270351.10.peg.7605"/>
<reference evidence="1 2" key="1">
    <citation type="journal article" date="2015" name="Genome Announc.">
        <title>Complete Genome Sequence of Methylobacterium aquaticum Strain 22A, Isolated from Racomitrium japonicum Moss.</title>
        <authorList>
            <person name="Tani A."/>
            <person name="Ogura Y."/>
            <person name="Hayashi T."/>
            <person name="Kimbara K."/>
        </authorList>
    </citation>
    <scope>NUCLEOTIDE SEQUENCE [LARGE SCALE GENOMIC DNA]</scope>
    <source>
        <strain evidence="1 2">MA-22A</strain>
        <plasmid evidence="2">Plasmid pMaq22A_4p DNA</plasmid>
    </source>
</reference>
<name>A0A0C6FQ38_9HYPH</name>